<name>A0A936YRJ3_9HYPH</name>
<sequence length="307" mass="32418">MRQAKRLVITGATGFIGGRLLDAALDRGMEVVALARDPGKIQRRDRPGLSIRTWEFGDSLPAVGDADAICHLAATIPRNFEDPGEAARCFEANALSSLSLASQAADQGIGQFVYFSSGQIYSTKATLASEDASTYPMGRATYYLASKLAGELCVQALGKSRGLDVTVLRLASVYGPGMHGRGMLPNFIRRLASGETVTVQNGGAYCVDLVYADDVADLALRAVDMKAAGIFNVGTGEARSSLDVAHAIARIVGADRSLIVVEGTAEPHGFAALDIAKASDMLGYRPARLEDGLAAWERTGQLTNFST</sequence>
<dbReference type="Gene3D" id="3.40.50.720">
    <property type="entry name" value="NAD(P)-binding Rossmann-like Domain"/>
    <property type="match status" value="1"/>
</dbReference>
<comment type="caution">
    <text evidence="2">The sequence shown here is derived from an EMBL/GenBank/DDBJ whole genome shotgun (WGS) entry which is preliminary data.</text>
</comment>
<dbReference type="SUPFAM" id="SSF51735">
    <property type="entry name" value="NAD(P)-binding Rossmann-fold domains"/>
    <property type="match status" value="1"/>
</dbReference>
<dbReference type="AlphaFoldDB" id="A0A936YRJ3"/>
<dbReference type="Proteomes" id="UP000633219">
    <property type="component" value="Unassembled WGS sequence"/>
</dbReference>
<organism evidence="2 3">
    <name type="scientific">Rhizobium setariae</name>
    <dbReference type="NCBI Taxonomy" id="2801340"/>
    <lineage>
        <taxon>Bacteria</taxon>
        <taxon>Pseudomonadati</taxon>
        <taxon>Pseudomonadota</taxon>
        <taxon>Alphaproteobacteria</taxon>
        <taxon>Hyphomicrobiales</taxon>
        <taxon>Rhizobiaceae</taxon>
        <taxon>Rhizobium/Agrobacterium group</taxon>
        <taxon>Rhizobium</taxon>
    </lineage>
</organism>
<evidence type="ECO:0000313" key="3">
    <source>
        <dbReference type="Proteomes" id="UP000633219"/>
    </source>
</evidence>
<dbReference type="InterPro" id="IPR001509">
    <property type="entry name" value="Epimerase_deHydtase"/>
</dbReference>
<dbReference type="InterPro" id="IPR050177">
    <property type="entry name" value="Lipid_A_modif_metabolic_enz"/>
</dbReference>
<evidence type="ECO:0000259" key="1">
    <source>
        <dbReference type="Pfam" id="PF01370"/>
    </source>
</evidence>
<gene>
    <name evidence="2" type="ORF">JJB09_14635</name>
</gene>
<proteinExistence type="predicted"/>
<reference evidence="2" key="1">
    <citation type="submission" date="2021-01" db="EMBL/GenBank/DDBJ databases">
        <title>Rhizobium sp. strain KVB221 16S ribosomal RNA gene Genome sequencing and assembly.</title>
        <authorList>
            <person name="Kang M."/>
        </authorList>
    </citation>
    <scope>NUCLEOTIDE SEQUENCE</scope>
    <source>
        <strain evidence="2">KVB221</strain>
    </source>
</reference>
<protein>
    <submittedName>
        <fullName evidence="2">NAD(P)-dependent oxidoreductase</fullName>
    </submittedName>
</protein>
<dbReference type="PANTHER" id="PTHR43245:SF13">
    <property type="entry name" value="UDP-D-APIOSE_UDP-D-XYLOSE SYNTHASE 2"/>
    <property type="match status" value="1"/>
</dbReference>
<feature type="domain" description="NAD-dependent epimerase/dehydratase" evidence="1">
    <location>
        <begin position="8"/>
        <end position="234"/>
    </location>
</feature>
<dbReference type="Pfam" id="PF01370">
    <property type="entry name" value="Epimerase"/>
    <property type="match status" value="1"/>
</dbReference>
<dbReference type="PANTHER" id="PTHR43245">
    <property type="entry name" value="BIFUNCTIONAL POLYMYXIN RESISTANCE PROTEIN ARNA"/>
    <property type="match status" value="1"/>
</dbReference>
<evidence type="ECO:0000313" key="2">
    <source>
        <dbReference type="EMBL" id="MBL0373271.1"/>
    </source>
</evidence>
<keyword evidence="3" id="KW-1185">Reference proteome</keyword>
<dbReference type="EMBL" id="JAEQNC010000007">
    <property type="protein sequence ID" value="MBL0373271.1"/>
    <property type="molecule type" value="Genomic_DNA"/>
</dbReference>
<dbReference type="RefSeq" id="WP_201659444.1">
    <property type="nucleotide sequence ID" value="NZ_JAEQNC010000007.1"/>
</dbReference>
<dbReference type="InterPro" id="IPR036291">
    <property type="entry name" value="NAD(P)-bd_dom_sf"/>
</dbReference>
<accession>A0A936YRJ3</accession>